<evidence type="ECO:0000313" key="2">
    <source>
        <dbReference type="Proteomes" id="UP000319383"/>
    </source>
</evidence>
<name>A0A517ZXF8_9PLAN</name>
<dbReference type="Proteomes" id="UP000319383">
    <property type="component" value="Chromosome"/>
</dbReference>
<accession>A0A517ZXF8</accession>
<organism evidence="1 2">
    <name type="scientific">Symmachiella dynata</name>
    <dbReference type="NCBI Taxonomy" id="2527995"/>
    <lineage>
        <taxon>Bacteria</taxon>
        <taxon>Pseudomonadati</taxon>
        <taxon>Planctomycetota</taxon>
        <taxon>Planctomycetia</taxon>
        <taxon>Planctomycetales</taxon>
        <taxon>Planctomycetaceae</taxon>
        <taxon>Symmachiella</taxon>
    </lineage>
</organism>
<sequence>MKRIASGCLVAICVYEVLAISVAIHVHRSNQARADSAVDNALRLANIPRTDSVELVEHIDTYTKGIAIPPGGADGTREVVLRIPVEEAKRILSSAPPDGYGRWLKQKPQGLRRWKSLEKWFLPLRNHKGEPHFALIIRGPLSPEGKISNCDLIVVDVQRGLFGYYRRDM</sequence>
<keyword evidence="2" id="KW-1185">Reference proteome</keyword>
<gene>
    <name evidence="1" type="ORF">Mal52_57010</name>
</gene>
<dbReference type="RefSeq" id="WP_145379888.1">
    <property type="nucleotide sequence ID" value="NZ_CP036276.1"/>
</dbReference>
<reference evidence="1 2" key="1">
    <citation type="submission" date="2019-02" db="EMBL/GenBank/DDBJ databases">
        <title>Deep-cultivation of Planctomycetes and their phenomic and genomic characterization uncovers novel biology.</title>
        <authorList>
            <person name="Wiegand S."/>
            <person name="Jogler M."/>
            <person name="Boedeker C."/>
            <person name="Pinto D."/>
            <person name="Vollmers J."/>
            <person name="Rivas-Marin E."/>
            <person name="Kohn T."/>
            <person name="Peeters S.H."/>
            <person name="Heuer A."/>
            <person name="Rast P."/>
            <person name="Oberbeckmann S."/>
            <person name="Bunk B."/>
            <person name="Jeske O."/>
            <person name="Meyerdierks A."/>
            <person name="Storesund J.E."/>
            <person name="Kallscheuer N."/>
            <person name="Luecker S."/>
            <person name="Lage O.M."/>
            <person name="Pohl T."/>
            <person name="Merkel B.J."/>
            <person name="Hornburger P."/>
            <person name="Mueller R.-W."/>
            <person name="Bruemmer F."/>
            <person name="Labrenz M."/>
            <person name="Spormann A.M."/>
            <person name="Op den Camp H."/>
            <person name="Overmann J."/>
            <person name="Amann R."/>
            <person name="Jetten M.S.M."/>
            <person name="Mascher T."/>
            <person name="Medema M.H."/>
            <person name="Devos D.P."/>
            <person name="Kaster A.-K."/>
            <person name="Ovreas L."/>
            <person name="Rohde M."/>
            <person name="Galperin M.Y."/>
            <person name="Jogler C."/>
        </authorList>
    </citation>
    <scope>NUCLEOTIDE SEQUENCE [LARGE SCALE GENOMIC DNA]</scope>
    <source>
        <strain evidence="1 2">Mal52</strain>
    </source>
</reference>
<dbReference type="EMBL" id="CP036276">
    <property type="protein sequence ID" value="QDU47173.1"/>
    <property type="molecule type" value="Genomic_DNA"/>
</dbReference>
<proteinExistence type="predicted"/>
<dbReference type="KEGG" id="sdyn:Mal52_57010"/>
<protein>
    <submittedName>
        <fullName evidence="1">Uncharacterized protein</fullName>
    </submittedName>
</protein>
<evidence type="ECO:0000313" key="1">
    <source>
        <dbReference type="EMBL" id="QDU47173.1"/>
    </source>
</evidence>
<dbReference type="AlphaFoldDB" id="A0A517ZXF8"/>